<dbReference type="InterPro" id="IPR036134">
    <property type="entry name" value="Crypto/Photolyase_FAD-like_sf"/>
</dbReference>
<dbReference type="STRING" id="1921764.BSR28_04685"/>
<dbReference type="InterPro" id="IPR036155">
    <property type="entry name" value="Crypto/Photolyase_N_sf"/>
</dbReference>
<dbReference type="PANTHER" id="PTHR11455:SF9">
    <property type="entry name" value="CRYPTOCHROME CIRCADIAN CLOCK 5 ISOFORM X1"/>
    <property type="match status" value="1"/>
</dbReference>
<dbReference type="PANTHER" id="PTHR11455">
    <property type="entry name" value="CRYPTOCHROME"/>
    <property type="match status" value="1"/>
</dbReference>
<evidence type="ECO:0000256" key="1">
    <source>
        <dbReference type="ARBA" id="ARBA00022630"/>
    </source>
</evidence>
<feature type="binding site" evidence="4">
    <location>
        <begin position="455"/>
        <end position="457"/>
    </location>
    <ligand>
        <name>FAD</name>
        <dbReference type="ChEBI" id="CHEBI:57692"/>
    </ligand>
</feature>
<keyword evidence="1 4" id="KW-0285">Flavoprotein</keyword>
<comment type="caution">
    <text evidence="8">The sequence shown here is derived from an EMBL/GenBank/DDBJ whole genome shotgun (WGS) entry which is preliminary data.</text>
</comment>
<dbReference type="Gene3D" id="3.40.50.620">
    <property type="entry name" value="HUPs"/>
    <property type="match status" value="1"/>
</dbReference>
<keyword evidence="9" id="KW-1185">Reference proteome</keyword>
<dbReference type="Gene3D" id="1.10.579.10">
    <property type="entry name" value="DNA Cyclobutane Dipyrimidine Photolyase, subunit A, domain 3"/>
    <property type="match status" value="1"/>
</dbReference>
<dbReference type="GO" id="GO:0003904">
    <property type="term" value="F:deoxyribodipyrimidine photo-lyase activity"/>
    <property type="evidence" value="ECO:0007669"/>
    <property type="project" value="TreeGrafter"/>
</dbReference>
<feature type="site" description="Electron transfer via tryptophanyl radical" evidence="5">
    <location>
        <position position="442"/>
    </location>
</feature>
<feature type="region of interest" description="Disordered" evidence="6">
    <location>
        <begin position="512"/>
        <end position="540"/>
    </location>
</feature>
<name>A0A1Q5PKC2_9ACTO</name>
<evidence type="ECO:0000259" key="7">
    <source>
        <dbReference type="PROSITE" id="PS51645"/>
    </source>
</evidence>
<dbReference type="OrthoDB" id="9772484at2"/>
<accession>A0A1Q5PKC2</accession>
<feature type="binding site" evidence="4">
    <location>
        <position position="305"/>
    </location>
    <ligand>
        <name>FAD</name>
        <dbReference type="ChEBI" id="CHEBI:57692"/>
    </ligand>
</feature>
<dbReference type="EMBL" id="MQSV01000005">
    <property type="protein sequence ID" value="OKL46668.1"/>
    <property type="molecule type" value="Genomic_DNA"/>
</dbReference>
<evidence type="ECO:0000256" key="4">
    <source>
        <dbReference type="PIRSR" id="PIRSR602081-1"/>
    </source>
</evidence>
<dbReference type="GO" id="GO:0003677">
    <property type="term" value="F:DNA binding"/>
    <property type="evidence" value="ECO:0007669"/>
    <property type="project" value="TreeGrafter"/>
</dbReference>
<dbReference type="Pfam" id="PF00875">
    <property type="entry name" value="DNA_photolyase"/>
    <property type="match status" value="1"/>
</dbReference>
<reference evidence="8 9" key="1">
    <citation type="submission" date="2016-11" db="EMBL/GenBank/DDBJ databases">
        <title>Actinomyces gypaetusis sp. nov. isolated from the vulture Gypaetus barbatus in Qinghai Tibet Plateau China.</title>
        <authorList>
            <person name="Meng X."/>
        </authorList>
    </citation>
    <scope>NUCLEOTIDE SEQUENCE [LARGE SCALE GENOMIC DNA]</scope>
    <source>
        <strain evidence="8 9">VUL4_2</strain>
    </source>
</reference>
<organism evidence="8 9">
    <name type="scientific">Boudabousia liubingyangii</name>
    <dbReference type="NCBI Taxonomy" id="1921764"/>
    <lineage>
        <taxon>Bacteria</taxon>
        <taxon>Bacillati</taxon>
        <taxon>Actinomycetota</taxon>
        <taxon>Actinomycetes</taxon>
        <taxon>Actinomycetales</taxon>
        <taxon>Actinomycetaceae</taxon>
        <taxon>Boudabousia</taxon>
    </lineage>
</organism>
<dbReference type="GO" id="GO:0006950">
    <property type="term" value="P:response to stress"/>
    <property type="evidence" value="ECO:0007669"/>
    <property type="project" value="UniProtKB-ARBA"/>
</dbReference>
<protein>
    <recommendedName>
        <fullName evidence="7">Photolyase/cryptochrome alpha/beta domain-containing protein</fullName>
    </recommendedName>
</protein>
<comment type="cofactor">
    <cofactor evidence="4">
        <name>FAD</name>
        <dbReference type="ChEBI" id="CHEBI:57692"/>
    </cofactor>
    <text evidence="4">Binds 1 FAD per subunit.</text>
</comment>
<dbReference type="InterPro" id="IPR005101">
    <property type="entry name" value="Cryptochr/Photolyase_FAD-bd"/>
</dbReference>
<feature type="binding site" evidence="4">
    <location>
        <position position="355"/>
    </location>
    <ligand>
        <name>FAD</name>
        <dbReference type="ChEBI" id="CHEBI:57692"/>
    </ligand>
</feature>
<dbReference type="SUPFAM" id="SSF48173">
    <property type="entry name" value="Cryptochrome/photolyase FAD-binding domain"/>
    <property type="match status" value="1"/>
</dbReference>
<sequence length="556" mass="62399">MPALIWYRRDLRTEDHPALANAAAHAAAQNSEVWTLHTPGSFPDISELQQAAHHNALAQLHQALGEGTLQTLDGEPATAVLDYVKALKELLENSAGATAGRVADGEPWLTVHATEDYTPIGKHEQAELAEELTKLGAKLILTGSNYLVAPGSIRTDSGGNYKVYTPYSNRWFEYPWPAPMDTKVENYQVNATVGRTIAAQVPNLGLPPKGGEISAPLHQLTAQEKQALTEALSSQAKTAETRNGVPRKNRAEALKTKGDKYQYQLAPNEETTITREGKTLWTTQVGQEYAKARLEDFINQGLADYATARDHLAEDGTSRLSIQLTYGTIHPRTIIRTIETHPENQNVPDKDRWTYAKELAWREFYADYLDARPETGWENVNPKFENFEWDYNEESYEAWKNGQTGYPVVDAAMHQLNETGWMHNRARMIVASFLTKDLHLPWQWGAQYFLANLVDEDYASNQHGWQWCAGTGTDASPYFRIFNPYTQSERYDETGKYLAKWVPALAEAKDKLGPKPTKKALKGLHQANPQPAGYPAPIVNHKEEREDALARYEAIK</sequence>
<dbReference type="GO" id="GO:0006139">
    <property type="term" value="P:nucleobase-containing compound metabolic process"/>
    <property type="evidence" value="ECO:0007669"/>
    <property type="project" value="UniProtKB-ARBA"/>
</dbReference>
<evidence type="ECO:0000313" key="9">
    <source>
        <dbReference type="Proteomes" id="UP000186785"/>
    </source>
</evidence>
<dbReference type="InterPro" id="IPR002081">
    <property type="entry name" value="Cryptochrome/DNA_photolyase_1"/>
</dbReference>
<dbReference type="PROSITE" id="PS51645">
    <property type="entry name" value="PHR_CRY_ALPHA_BETA"/>
    <property type="match status" value="1"/>
</dbReference>
<dbReference type="InterPro" id="IPR018394">
    <property type="entry name" value="DNA_photolyase_1_CS_C"/>
</dbReference>
<feature type="site" description="Electron transfer via tryptophanyl radical" evidence="5">
    <location>
        <position position="465"/>
    </location>
</feature>
<feature type="site" description="Electron transfer via tryptophanyl radical" evidence="5">
    <location>
        <position position="389"/>
    </location>
</feature>
<feature type="domain" description="Photolyase/cryptochrome alpha/beta" evidence="7">
    <location>
        <begin position="1"/>
        <end position="147"/>
    </location>
</feature>
<evidence type="ECO:0000256" key="2">
    <source>
        <dbReference type="ARBA" id="ARBA00022827"/>
    </source>
</evidence>
<evidence type="ECO:0000313" key="8">
    <source>
        <dbReference type="EMBL" id="OKL46668.1"/>
    </source>
</evidence>
<dbReference type="InterPro" id="IPR014729">
    <property type="entry name" value="Rossmann-like_a/b/a_fold"/>
</dbReference>
<dbReference type="GO" id="GO:0071949">
    <property type="term" value="F:FAD binding"/>
    <property type="evidence" value="ECO:0007669"/>
    <property type="project" value="TreeGrafter"/>
</dbReference>
<dbReference type="InterPro" id="IPR006050">
    <property type="entry name" value="DNA_photolyase_N"/>
</dbReference>
<dbReference type="SUPFAM" id="SSF52425">
    <property type="entry name" value="Cryptochrome/photolyase, N-terminal domain"/>
    <property type="match status" value="1"/>
</dbReference>
<evidence type="ECO:0000256" key="3">
    <source>
        <dbReference type="ARBA" id="ARBA00022991"/>
    </source>
</evidence>
<dbReference type="RefSeq" id="WP_073709689.1">
    <property type="nucleotide sequence ID" value="NZ_MQSV01000005.1"/>
</dbReference>
<dbReference type="GO" id="GO:0009416">
    <property type="term" value="P:response to light stimulus"/>
    <property type="evidence" value="ECO:0007669"/>
    <property type="project" value="TreeGrafter"/>
</dbReference>
<evidence type="ECO:0000256" key="6">
    <source>
        <dbReference type="SAM" id="MobiDB-lite"/>
    </source>
</evidence>
<gene>
    <name evidence="8" type="ORF">BSR29_07590</name>
</gene>
<dbReference type="Proteomes" id="UP000186785">
    <property type="component" value="Unassembled WGS sequence"/>
</dbReference>
<dbReference type="PROSITE" id="PS00691">
    <property type="entry name" value="DNA_PHOTOLYASES_1_2"/>
    <property type="match status" value="1"/>
</dbReference>
<feature type="binding site" evidence="4">
    <location>
        <begin position="358"/>
        <end position="365"/>
    </location>
    <ligand>
        <name>FAD</name>
        <dbReference type="ChEBI" id="CHEBI:57692"/>
    </ligand>
</feature>
<keyword evidence="3" id="KW-0157">Chromophore</keyword>
<dbReference type="Gene3D" id="1.25.40.80">
    <property type="match status" value="1"/>
</dbReference>
<dbReference type="AlphaFoldDB" id="A0A1Q5PKC2"/>
<keyword evidence="2 4" id="KW-0274">FAD</keyword>
<dbReference type="Pfam" id="PF03441">
    <property type="entry name" value="FAD_binding_7"/>
    <property type="match status" value="1"/>
</dbReference>
<evidence type="ECO:0000256" key="5">
    <source>
        <dbReference type="PIRSR" id="PIRSR602081-2"/>
    </source>
</evidence>
<proteinExistence type="predicted"/>
<feature type="binding site" evidence="4">
    <location>
        <begin position="317"/>
        <end position="321"/>
    </location>
    <ligand>
        <name>FAD</name>
        <dbReference type="ChEBI" id="CHEBI:57692"/>
    </ligand>
</feature>